<gene>
    <name evidence="18" type="ORF">TrVE_jg7081</name>
</gene>
<dbReference type="Proteomes" id="UP001165160">
    <property type="component" value="Unassembled WGS sequence"/>
</dbReference>
<dbReference type="InterPro" id="IPR006085">
    <property type="entry name" value="XPG_DNA_repair_N"/>
</dbReference>
<evidence type="ECO:0000313" key="19">
    <source>
        <dbReference type="Proteomes" id="UP001165160"/>
    </source>
</evidence>
<evidence type="ECO:0000256" key="6">
    <source>
        <dbReference type="ARBA" id="ARBA00022759"/>
    </source>
</evidence>
<feature type="compositionally biased region" description="Basic residues" evidence="15">
    <location>
        <begin position="676"/>
        <end position="685"/>
    </location>
</feature>
<dbReference type="FunFam" id="3.40.50.1010:FF:000111">
    <property type="entry name" value="Exonuclease 1"/>
    <property type="match status" value="1"/>
</dbReference>
<dbReference type="PANTHER" id="PTHR11081">
    <property type="entry name" value="FLAP ENDONUCLEASE FAMILY MEMBER"/>
    <property type="match status" value="1"/>
</dbReference>
<evidence type="ECO:0000256" key="5">
    <source>
        <dbReference type="ARBA" id="ARBA00022723"/>
    </source>
</evidence>
<dbReference type="SUPFAM" id="SSF88723">
    <property type="entry name" value="PIN domain-like"/>
    <property type="match status" value="1"/>
</dbReference>
<dbReference type="GO" id="GO:0006281">
    <property type="term" value="P:DNA repair"/>
    <property type="evidence" value="ECO:0007669"/>
    <property type="project" value="UniProtKB-KW"/>
</dbReference>
<keyword evidence="9" id="KW-0269">Exonuclease</keyword>
<dbReference type="GO" id="GO:0017108">
    <property type="term" value="F:5'-flap endonuclease activity"/>
    <property type="evidence" value="ECO:0007669"/>
    <property type="project" value="TreeGrafter"/>
</dbReference>
<feature type="compositionally biased region" description="Basic and acidic residues" evidence="15">
    <location>
        <begin position="423"/>
        <end position="433"/>
    </location>
</feature>
<dbReference type="InterPro" id="IPR006084">
    <property type="entry name" value="XPG/Rad2"/>
</dbReference>
<evidence type="ECO:0000313" key="18">
    <source>
        <dbReference type="EMBL" id="GMI10144.1"/>
    </source>
</evidence>
<keyword evidence="8" id="KW-0378">Hydrolase</keyword>
<evidence type="ECO:0000256" key="1">
    <source>
        <dbReference type="ARBA" id="ARBA00001946"/>
    </source>
</evidence>
<evidence type="ECO:0000259" key="17">
    <source>
        <dbReference type="SMART" id="SM00485"/>
    </source>
</evidence>
<feature type="compositionally biased region" description="Low complexity" evidence="15">
    <location>
        <begin position="645"/>
        <end position="655"/>
    </location>
</feature>
<evidence type="ECO:0000256" key="11">
    <source>
        <dbReference type="ARBA" id="ARBA00023125"/>
    </source>
</evidence>
<dbReference type="Gene3D" id="1.10.150.20">
    <property type="entry name" value="5' to 3' exonuclease, C-terminal subdomain"/>
    <property type="match status" value="1"/>
</dbReference>
<dbReference type="InterPro" id="IPR029060">
    <property type="entry name" value="PIN-like_dom_sf"/>
</dbReference>
<evidence type="ECO:0000256" key="7">
    <source>
        <dbReference type="ARBA" id="ARBA00022763"/>
    </source>
</evidence>
<feature type="region of interest" description="Disordered" evidence="15">
    <location>
        <begin position="410"/>
        <end position="537"/>
    </location>
</feature>
<evidence type="ECO:0000256" key="3">
    <source>
        <dbReference type="ARBA" id="ARBA00022553"/>
    </source>
</evidence>
<evidence type="ECO:0000256" key="14">
    <source>
        <dbReference type="ARBA" id="ARBA00023242"/>
    </source>
</evidence>
<dbReference type="SMART" id="SM00485">
    <property type="entry name" value="XPGN"/>
    <property type="match status" value="1"/>
</dbReference>
<dbReference type="CDD" id="cd09857">
    <property type="entry name" value="PIN_EXO1"/>
    <property type="match status" value="1"/>
</dbReference>
<keyword evidence="12" id="KW-0496">Mitochondrion</keyword>
<dbReference type="Gene3D" id="3.40.50.1010">
    <property type="entry name" value="5'-nuclease"/>
    <property type="match status" value="1"/>
</dbReference>
<accession>A0A9W7KSP6</accession>
<feature type="region of interest" description="Disordered" evidence="15">
    <location>
        <begin position="553"/>
        <end position="713"/>
    </location>
</feature>
<dbReference type="PANTHER" id="PTHR11081:SF65">
    <property type="entry name" value="DNA DAMAGE-INDUCIBLE PROTEIN DIN7-RELATED"/>
    <property type="match status" value="1"/>
</dbReference>
<keyword evidence="14" id="KW-0539">Nucleus</keyword>
<dbReference type="InterPro" id="IPR008918">
    <property type="entry name" value="HhH2"/>
</dbReference>
<dbReference type="AlphaFoldDB" id="A0A9W7KSP6"/>
<dbReference type="InterPro" id="IPR006086">
    <property type="entry name" value="XPG-I_dom"/>
</dbReference>
<dbReference type="Pfam" id="PF00867">
    <property type="entry name" value="XPG_I"/>
    <property type="match status" value="1"/>
</dbReference>
<organism evidence="18 19">
    <name type="scientific">Triparma verrucosa</name>
    <dbReference type="NCBI Taxonomy" id="1606542"/>
    <lineage>
        <taxon>Eukaryota</taxon>
        <taxon>Sar</taxon>
        <taxon>Stramenopiles</taxon>
        <taxon>Ochrophyta</taxon>
        <taxon>Bolidophyceae</taxon>
        <taxon>Parmales</taxon>
        <taxon>Triparmaceae</taxon>
        <taxon>Triparma</taxon>
    </lineage>
</organism>
<reference evidence="19" key="1">
    <citation type="journal article" date="2023" name="Commun. Biol.">
        <title>Genome analysis of Parmales, the sister group of diatoms, reveals the evolutionary specialization of diatoms from phago-mixotrophs to photoautotrophs.</title>
        <authorList>
            <person name="Ban H."/>
            <person name="Sato S."/>
            <person name="Yoshikawa S."/>
            <person name="Yamada K."/>
            <person name="Nakamura Y."/>
            <person name="Ichinomiya M."/>
            <person name="Sato N."/>
            <person name="Blanc-Mathieu R."/>
            <person name="Endo H."/>
            <person name="Kuwata A."/>
            <person name="Ogata H."/>
        </authorList>
    </citation>
    <scope>NUCLEOTIDE SEQUENCE [LARGE SCALE GENOMIC DNA]</scope>
    <source>
        <strain evidence="19">NIES 3699</strain>
    </source>
</reference>
<sequence length="713" mass="78645">MGIVGLLQQLKQLTIPSNVTNYRDRTLAVDASSWLHKGAYSCAERLNEPNGENSQKQRYVGYVMKRCNELIEYAGVKRIVLVFDGSRCPLKSDTNADRRSKREANLREARRMKSLGRHKESQKLFSMCAFVTPLMTRHLTTAIKKQYGVSKDAKVQWVNAPYEADSQLVKLCTDGVADVVVSEDSDILLYCVSGGWKGDVIYKLDKANGECEVINMSWLMEDTDFLAGLKGDFAGYLRLFRTHEKRHGTGRRMFIQACVLSGCDYVPSLPGVGIVGAFKMIVQAADRGGGERIKFCLAGRKGMGKIQEKGNNNDGDEGFFKTVVKDPVAYEELCMKAEAVFFYHRVYAVSDNKCVTFIPVDKTADPLNGGVPSLARWGEACDFIGPVIEGEDVMKLGNATVGMETVEPRKTSTWINAKSNRGNRGEKNPKNSDRAAFSSGFNLGDDDDDHQPPTKPLHVPKRLEKGKRKKDNQRGSRCGPGSKTVEQLSAFKCKGQTQKPQSVARRVTIDPPPLGLGSDTSDSQEIEERGGERATTKSSKFFVKEERSLFSQSECSDEVLDDPTNHESPALLQKKRPAIPSLFGRREGSGAASKPNFNTTSFNSTKKKKGLNIFAQFVNTSNNKQKGGGDGEGEKGKKPSTFWQSSGKFSLSQSSVCSSEKENLPLYPGAEENGKKAKGKEKKSKLAMSLSRFKFTKKTQGEGGAPVKKRKIE</sequence>
<comment type="subcellular location">
    <subcellularLocation>
        <location evidence="2">Nucleus</location>
    </subcellularLocation>
</comment>
<dbReference type="GO" id="GO:0004527">
    <property type="term" value="F:exonuclease activity"/>
    <property type="evidence" value="ECO:0007669"/>
    <property type="project" value="UniProtKB-KW"/>
</dbReference>
<feature type="compositionally biased region" description="Basic and acidic residues" evidence="15">
    <location>
        <begin position="627"/>
        <end position="637"/>
    </location>
</feature>
<keyword evidence="5" id="KW-0479">Metal-binding</keyword>
<evidence type="ECO:0000256" key="13">
    <source>
        <dbReference type="ARBA" id="ARBA00023204"/>
    </source>
</evidence>
<feature type="domain" description="XPG N-terminal" evidence="17">
    <location>
        <begin position="1"/>
        <end position="105"/>
    </location>
</feature>
<name>A0A9W7KSP6_9STRA</name>
<dbReference type="EMBL" id="BRXX01000411">
    <property type="protein sequence ID" value="GMI10144.1"/>
    <property type="molecule type" value="Genomic_DNA"/>
</dbReference>
<keyword evidence="11" id="KW-0238">DNA-binding</keyword>
<dbReference type="InterPro" id="IPR044752">
    <property type="entry name" value="PIN-like_EXO1"/>
</dbReference>
<keyword evidence="13" id="KW-0234">DNA repair</keyword>
<feature type="compositionally biased region" description="Polar residues" evidence="15">
    <location>
        <begin position="411"/>
        <end position="422"/>
    </location>
</feature>
<dbReference type="SMART" id="SM00484">
    <property type="entry name" value="XPGI"/>
    <property type="match status" value="1"/>
</dbReference>
<evidence type="ECO:0000256" key="8">
    <source>
        <dbReference type="ARBA" id="ARBA00022801"/>
    </source>
</evidence>
<keyword evidence="3" id="KW-0597">Phosphoprotein</keyword>
<keyword evidence="10" id="KW-0460">Magnesium</keyword>
<dbReference type="GO" id="GO:0003677">
    <property type="term" value="F:DNA binding"/>
    <property type="evidence" value="ECO:0007669"/>
    <property type="project" value="UniProtKB-KW"/>
</dbReference>
<proteinExistence type="predicted"/>
<keyword evidence="4" id="KW-0540">Nuclease</keyword>
<feature type="compositionally biased region" description="Low complexity" evidence="15">
    <location>
        <begin position="593"/>
        <end position="604"/>
    </location>
</feature>
<evidence type="ECO:0000256" key="15">
    <source>
        <dbReference type="SAM" id="MobiDB-lite"/>
    </source>
</evidence>
<dbReference type="GO" id="GO:0005634">
    <property type="term" value="C:nucleus"/>
    <property type="evidence" value="ECO:0007669"/>
    <property type="project" value="UniProtKB-SubCell"/>
</dbReference>
<evidence type="ECO:0000256" key="12">
    <source>
        <dbReference type="ARBA" id="ARBA00023128"/>
    </source>
</evidence>
<evidence type="ECO:0000256" key="4">
    <source>
        <dbReference type="ARBA" id="ARBA00022722"/>
    </source>
</evidence>
<keyword evidence="19" id="KW-1185">Reference proteome</keyword>
<dbReference type="GO" id="GO:0046872">
    <property type="term" value="F:metal ion binding"/>
    <property type="evidence" value="ECO:0007669"/>
    <property type="project" value="UniProtKB-KW"/>
</dbReference>
<evidence type="ECO:0000256" key="2">
    <source>
        <dbReference type="ARBA" id="ARBA00004123"/>
    </source>
</evidence>
<evidence type="ECO:0000259" key="16">
    <source>
        <dbReference type="SMART" id="SM00484"/>
    </source>
</evidence>
<keyword evidence="6" id="KW-0255">Endonuclease</keyword>
<dbReference type="CDD" id="cd09901">
    <property type="entry name" value="H3TH_FEN1-like"/>
    <property type="match status" value="1"/>
</dbReference>
<evidence type="ECO:0000256" key="9">
    <source>
        <dbReference type="ARBA" id="ARBA00022839"/>
    </source>
</evidence>
<protein>
    <recommendedName>
        <fullName evidence="20">Exonuclease 1</fullName>
    </recommendedName>
</protein>
<feature type="compositionally biased region" description="Basic and acidic residues" evidence="15">
    <location>
        <begin position="526"/>
        <end position="535"/>
    </location>
</feature>
<dbReference type="SMART" id="SM00279">
    <property type="entry name" value="HhH2"/>
    <property type="match status" value="1"/>
</dbReference>
<comment type="cofactor">
    <cofactor evidence="1">
        <name>Mg(2+)</name>
        <dbReference type="ChEBI" id="CHEBI:18420"/>
    </cofactor>
</comment>
<evidence type="ECO:0008006" key="20">
    <source>
        <dbReference type="Google" id="ProtNLM"/>
    </source>
</evidence>
<dbReference type="Pfam" id="PF00752">
    <property type="entry name" value="XPG_N"/>
    <property type="match status" value="1"/>
</dbReference>
<feature type="compositionally biased region" description="Basic residues" evidence="15">
    <location>
        <begin position="458"/>
        <end position="471"/>
    </location>
</feature>
<evidence type="ECO:0000256" key="10">
    <source>
        <dbReference type="ARBA" id="ARBA00022842"/>
    </source>
</evidence>
<dbReference type="SUPFAM" id="SSF47807">
    <property type="entry name" value="5' to 3' exonuclease, C-terminal subdomain"/>
    <property type="match status" value="1"/>
</dbReference>
<keyword evidence="7" id="KW-0227">DNA damage</keyword>
<comment type="caution">
    <text evidence="18">The sequence shown here is derived from an EMBL/GenBank/DDBJ whole genome shotgun (WGS) entry which is preliminary data.</text>
</comment>
<feature type="domain" description="XPG-I" evidence="16">
    <location>
        <begin position="151"/>
        <end position="225"/>
    </location>
</feature>
<dbReference type="InterPro" id="IPR036279">
    <property type="entry name" value="5-3_exonuclease_C_sf"/>
</dbReference>
<dbReference type="PRINTS" id="PR00853">
    <property type="entry name" value="XPGRADSUPER"/>
</dbReference>